<evidence type="ECO:0000256" key="1">
    <source>
        <dbReference type="ARBA" id="ARBA00004196"/>
    </source>
</evidence>
<dbReference type="InterPro" id="IPR028082">
    <property type="entry name" value="Peripla_BP_I"/>
</dbReference>
<dbReference type="EMBL" id="CP121689">
    <property type="protein sequence ID" value="WZL76529.1"/>
    <property type="molecule type" value="Genomic_DNA"/>
</dbReference>
<accession>A0ABZ2YC02</accession>
<dbReference type="Proteomes" id="UP001461341">
    <property type="component" value="Chromosome"/>
</dbReference>
<evidence type="ECO:0000256" key="2">
    <source>
        <dbReference type="ARBA" id="ARBA00007639"/>
    </source>
</evidence>
<sequence length="309" mass="33532">MVKNVGKVLWLVFLCVLVGTLISAAWAQEKTIAMLTPYLASVTTNQMIKAFEEEAKKKGWNVITIDTKGDFAALASRMEDMIARKVDAIVLGMADPVQLKDQIKKANEANIPVLGGDAGWIPGVACNVTSNNYVMSAMMTTYLFNAIGLEGNIVVFTHRPHHGVRKRTRILEAILEENPNIKVITEHHVQVPGPIEDARKAMESILIANPQPGSIKAVWAAWDEPAIGATQAIIAAGREKEIVVAGIDGTSQAIELIKKGSPLIATVSQDFVAMAKILVEQLERIFAGQAPTSIEIYAPSELITRESLE</sequence>
<comment type="subcellular location">
    <subcellularLocation>
        <location evidence="1">Cell envelope</location>
    </subcellularLocation>
</comment>
<gene>
    <name evidence="5" type="ORF">QBE54_02005</name>
</gene>
<dbReference type="PANTHER" id="PTHR46847:SF1">
    <property type="entry name" value="D-ALLOSE-BINDING PERIPLASMIC PROTEIN-RELATED"/>
    <property type="match status" value="1"/>
</dbReference>
<protein>
    <submittedName>
        <fullName evidence="5">Substrate-binding domain-containing protein</fullName>
    </submittedName>
</protein>
<dbReference type="RefSeq" id="WP_369018693.1">
    <property type="nucleotide sequence ID" value="NZ_CP121689.1"/>
</dbReference>
<evidence type="ECO:0000313" key="5">
    <source>
        <dbReference type="EMBL" id="WZL76529.1"/>
    </source>
</evidence>
<proteinExistence type="inferred from homology"/>
<dbReference type="InterPro" id="IPR025997">
    <property type="entry name" value="SBP_2_dom"/>
</dbReference>
<keyword evidence="6" id="KW-1185">Reference proteome</keyword>
<name>A0ABZ2YC02_9BACT</name>
<feature type="domain" description="Periplasmic binding protein" evidence="4">
    <location>
        <begin position="32"/>
        <end position="289"/>
    </location>
</feature>
<keyword evidence="3" id="KW-0732">Signal</keyword>
<reference evidence="5 6" key="1">
    <citation type="submission" date="2023-03" db="EMBL/GenBank/DDBJ databases">
        <title>Novel Species.</title>
        <authorList>
            <person name="Ma S."/>
        </authorList>
    </citation>
    <scope>NUCLEOTIDE SEQUENCE [LARGE SCALE GENOMIC DNA]</scope>
    <source>
        <strain evidence="5 6">B11</strain>
    </source>
</reference>
<dbReference type="SUPFAM" id="SSF53822">
    <property type="entry name" value="Periplasmic binding protein-like I"/>
    <property type="match status" value="1"/>
</dbReference>
<evidence type="ECO:0000313" key="6">
    <source>
        <dbReference type="Proteomes" id="UP001461341"/>
    </source>
</evidence>
<dbReference type="PANTHER" id="PTHR46847">
    <property type="entry name" value="D-ALLOSE-BINDING PERIPLASMIC PROTEIN-RELATED"/>
    <property type="match status" value="1"/>
</dbReference>
<dbReference type="Gene3D" id="3.40.50.2300">
    <property type="match status" value="2"/>
</dbReference>
<organism evidence="5 6">
    <name type="scientific">Thermatribacter velox</name>
    <dbReference type="NCBI Taxonomy" id="3039681"/>
    <lineage>
        <taxon>Bacteria</taxon>
        <taxon>Pseudomonadati</taxon>
        <taxon>Atribacterota</taxon>
        <taxon>Atribacteria</taxon>
        <taxon>Atribacterales</taxon>
        <taxon>Thermatribacteraceae</taxon>
        <taxon>Thermatribacter</taxon>
    </lineage>
</organism>
<comment type="similarity">
    <text evidence="2">Belongs to the bacterial solute-binding protein 2 family.</text>
</comment>
<evidence type="ECO:0000256" key="3">
    <source>
        <dbReference type="ARBA" id="ARBA00022729"/>
    </source>
</evidence>
<evidence type="ECO:0000259" key="4">
    <source>
        <dbReference type="Pfam" id="PF13407"/>
    </source>
</evidence>
<dbReference type="Pfam" id="PF13407">
    <property type="entry name" value="Peripla_BP_4"/>
    <property type="match status" value="1"/>
</dbReference>